<dbReference type="Proteomes" id="UP001240483">
    <property type="component" value="Unassembled WGS sequence"/>
</dbReference>
<evidence type="ECO:0000256" key="5">
    <source>
        <dbReference type="ARBA" id="ARBA00022989"/>
    </source>
</evidence>
<dbReference type="InterPro" id="IPR020846">
    <property type="entry name" value="MFS_dom"/>
</dbReference>
<feature type="domain" description="Major facilitator superfamily (MFS) profile" evidence="8">
    <location>
        <begin position="12"/>
        <end position="420"/>
    </location>
</feature>
<evidence type="ECO:0000256" key="3">
    <source>
        <dbReference type="ARBA" id="ARBA00022475"/>
    </source>
</evidence>
<dbReference type="CDD" id="cd06174">
    <property type="entry name" value="MFS"/>
    <property type="match status" value="1"/>
</dbReference>
<feature type="transmembrane region" description="Helical" evidence="7">
    <location>
        <begin position="258"/>
        <end position="278"/>
    </location>
</feature>
<name>A0AAP4FD50_9MICC</name>
<evidence type="ECO:0000313" key="10">
    <source>
        <dbReference type="Proteomes" id="UP001240483"/>
    </source>
</evidence>
<dbReference type="AlphaFoldDB" id="A0AAP4FD50"/>
<keyword evidence="6 7" id="KW-0472">Membrane</keyword>
<dbReference type="RefSeq" id="WP_285332416.1">
    <property type="nucleotide sequence ID" value="NZ_JASODW010000001.1"/>
</dbReference>
<feature type="transmembrane region" description="Helical" evidence="7">
    <location>
        <begin position="285"/>
        <end position="305"/>
    </location>
</feature>
<feature type="transmembrane region" description="Helical" evidence="7">
    <location>
        <begin position="43"/>
        <end position="65"/>
    </location>
</feature>
<evidence type="ECO:0000256" key="1">
    <source>
        <dbReference type="ARBA" id="ARBA00004651"/>
    </source>
</evidence>
<evidence type="ECO:0000256" key="2">
    <source>
        <dbReference type="ARBA" id="ARBA00022448"/>
    </source>
</evidence>
<evidence type="ECO:0000256" key="7">
    <source>
        <dbReference type="SAM" id="Phobius"/>
    </source>
</evidence>
<feature type="transmembrane region" description="Helical" evidence="7">
    <location>
        <begin position="311"/>
        <end position="332"/>
    </location>
</feature>
<keyword evidence="3" id="KW-1003">Cell membrane</keyword>
<reference evidence="9" key="1">
    <citation type="submission" date="2023-05" db="EMBL/GenBank/DDBJ databases">
        <title>Cataloging the Phylogenetic Diversity of Human Bladder Bacteria.</title>
        <authorList>
            <person name="Du J."/>
        </authorList>
    </citation>
    <scope>NUCLEOTIDE SEQUENCE</scope>
    <source>
        <strain evidence="9">UMB9978</strain>
    </source>
</reference>
<dbReference type="PROSITE" id="PS50850">
    <property type="entry name" value="MFS"/>
    <property type="match status" value="1"/>
</dbReference>
<organism evidence="9 10">
    <name type="scientific">Pseudoglutamicibacter cumminsii</name>
    <dbReference type="NCBI Taxonomy" id="156979"/>
    <lineage>
        <taxon>Bacteria</taxon>
        <taxon>Bacillati</taxon>
        <taxon>Actinomycetota</taxon>
        <taxon>Actinomycetes</taxon>
        <taxon>Micrococcales</taxon>
        <taxon>Micrococcaceae</taxon>
        <taxon>Pseudoglutamicibacter</taxon>
    </lineage>
</organism>
<comment type="caution">
    <text evidence="9">The sequence shown here is derived from an EMBL/GenBank/DDBJ whole genome shotgun (WGS) entry which is preliminary data.</text>
</comment>
<keyword evidence="5 7" id="KW-1133">Transmembrane helix</keyword>
<dbReference type="PANTHER" id="PTHR42718">
    <property type="entry name" value="MAJOR FACILITATOR SUPERFAMILY MULTIDRUG TRANSPORTER MFSC"/>
    <property type="match status" value="1"/>
</dbReference>
<dbReference type="Gene3D" id="1.20.1250.20">
    <property type="entry name" value="MFS general substrate transporter like domains"/>
    <property type="match status" value="2"/>
</dbReference>
<dbReference type="PANTHER" id="PTHR42718:SF46">
    <property type="entry name" value="BLR6921 PROTEIN"/>
    <property type="match status" value="1"/>
</dbReference>
<dbReference type="SUPFAM" id="SSF103473">
    <property type="entry name" value="MFS general substrate transporter"/>
    <property type="match status" value="1"/>
</dbReference>
<dbReference type="InterPro" id="IPR036259">
    <property type="entry name" value="MFS_trans_sf"/>
</dbReference>
<protein>
    <submittedName>
        <fullName evidence="9">MFS transporter</fullName>
    </submittedName>
</protein>
<keyword evidence="2" id="KW-0813">Transport</keyword>
<dbReference type="InterPro" id="IPR011701">
    <property type="entry name" value="MFS"/>
</dbReference>
<feature type="transmembrane region" description="Helical" evidence="7">
    <location>
        <begin position="394"/>
        <end position="416"/>
    </location>
</feature>
<dbReference type="EMBL" id="JASODW010000001">
    <property type="protein sequence ID" value="MDK6274454.1"/>
    <property type="molecule type" value="Genomic_DNA"/>
</dbReference>
<feature type="transmembrane region" description="Helical" evidence="7">
    <location>
        <begin position="219"/>
        <end position="238"/>
    </location>
</feature>
<sequence length="444" mass="47286">MTNKTSRGAWLVWGVAVFAYMVSVTQRTSFGVAGLEATERFSATAAVLGTFGVVQLVVYAALQIPVGTLVDRIGSRWMIAIGAVLMAAGQFVLALAGDVVQGYVGRVLVGAGDAMTFVSVMRLVPAWFAPRLNPVMSQLTGTLGQVGQLMSLFPVAWLLGWRGWTTTFVSLAAMSVWAFALTVIAVKDFPGSQRPSHSGGQRLSLLSQIKAVGVSPGTWLGFWTHWLGAFSVNVYLLVWGYPYLVSGMGYAPARASALMSMFVFVAMVFGPILGVLVARYPYRRSLLVITISMAGLACWVALVVWPGGAPLWMNFVAVTVLACGGPASMIAFDFTRTENPPHLAGTATGVANVGSFSGGLIAIGGVGFVLDAVAGHPSAGAATSGGALYTLEGFQLAFTVVLAMYVIGYIGFFVSLRLVRKRYPDYAPLRHVFMQQIRARRRVK</sequence>
<gene>
    <name evidence="9" type="ORF">QP116_01635</name>
</gene>
<proteinExistence type="predicted"/>
<evidence type="ECO:0000256" key="4">
    <source>
        <dbReference type="ARBA" id="ARBA00022692"/>
    </source>
</evidence>
<accession>A0AAP4FD50</accession>
<dbReference type="Pfam" id="PF07690">
    <property type="entry name" value="MFS_1"/>
    <property type="match status" value="1"/>
</dbReference>
<feature type="transmembrane region" description="Helical" evidence="7">
    <location>
        <begin position="77"/>
        <end position="97"/>
    </location>
</feature>
<dbReference type="GO" id="GO:0005886">
    <property type="term" value="C:plasma membrane"/>
    <property type="evidence" value="ECO:0007669"/>
    <property type="project" value="UniProtKB-SubCell"/>
</dbReference>
<dbReference type="GO" id="GO:0022857">
    <property type="term" value="F:transmembrane transporter activity"/>
    <property type="evidence" value="ECO:0007669"/>
    <property type="project" value="InterPro"/>
</dbReference>
<feature type="transmembrane region" description="Helical" evidence="7">
    <location>
        <begin position="167"/>
        <end position="186"/>
    </location>
</feature>
<feature type="transmembrane region" description="Helical" evidence="7">
    <location>
        <begin position="353"/>
        <end position="374"/>
    </location>
</feature>
<keyword evidence="4 7" id="KW-0812">Transmembrane</keyword>
<evidence type="ECO:0000256" key="6">
    <source>
        <dbReference type="ARBA" id="ARBA00023136"/>
    </source>
</evidence>
<evidence type="ECO:0000259" key="8">
    <source>
        <dbReference type="PROSITE" id="PS50850"/>
    </source>
</evidence>
<evidence type="ECO:0000313" key="9">
    <source>
        <dbReference type="EMBL" id="MDK6274454.1"/>
    </source>
</evidence>
<comment type="subcellular location">
    <subcellularLocation>
        <location evidence="1">Cell membrane</location>
        <topology evidence="1">Multi-pass membrane protein</topology>
    </subcellularLocation>
</comment>